<dbReference type="EMBL" id="NDFP01000003">
    <property type="protein sequence ID" value="PAL27369.1"/>
    <property type="molecule type" value="Genomic_DNA"/>
</dbReference>
<sequence>MVVFFRILLHELSKETIRMVGFRPVCLALGLCAIAGILPPAMAAEREGAHPALRILKVKPGPAPMTVATATPGILDYDGIPTVENTNAANVGGLMYYCYHHHLVTDTTVRALGRKLAEWPAIQNDPDYAWGGAGQLKIGPHQMFDLKSLNHDQQAATCSRSALRGPDLLKEKKDR</sequence>
<keyword evidence="2" id="KW-1185">Reference proteome</keyword>
<reference evidence="1 2" key="1">
    <citation type="submission" date="2017-04" db="EMBL/GenBank/DDBJ databases">
        <title>Kefir bacterial isolates.</title>
        <authorList>
            <person name="Kim Y."/>
            <person name="Blasche S."/>
            <person name="Patil K.R."/>
        </authorList>
    </citation>
    <scope>NUCLEOTIDE SEQUENCE [LARGE SCALE GENOMIC DNA]</scope>
    <source>
        <strain evidence="1 2">KR-2</strain>
    </source>
</reference>
<organism evidence="1 2">
    <name type="scientific">Acetobacter syzygii</name>
    <dbReference type="NCBI Taxonomy" id="146476"/>
    <lineage>
        <taxon>Bacteria</taxon>
        <taxon>Pseudomonadati</taxon>
        <taxon>Pseudomonadota</taxon>
        <taxon>Alphaproteobacteria</taxon>
        <taxon>Acetobacterales</taxon>
        <taxon>Acetobacteraceae</taxon>
        <taxon>Acetobacter</taxon>
    </lineage>
</organism>
<dbReference type="AlphaFoldDB" id="A0A270BQW8"/>
<protein>
    <submittedName>
        <fullName evidence="1">Uncharacterized protein</fullName>
    </submittedName>
</protein>
<dbReference type="STRING" id="1231343.Absy_010_054"/>
<proteinExistence type="predicted"/>
<evidence type="ECO:0000313" key="2">
    <source>
        <dbReference type="Proteomes" id="UP000216033"/>
    </source>
</evidence>
<gene>
    <name evidence="1" type="ORF">B9K05_05340</name>
</gene>
<dbReference type="Proteomes" id="UP000216033">
    <property type="component" value="Unassembled WGS sequence"/>
</dbReference>
<evidence type="ECO:0000313" key="1">
    <source>
        <dbReference type="EMBL" id="PAL27369.1"/>
    </source>
</evidence>
<accession>A0A270BQW8</accession>
<name>A0A270BQW8_9PROT</name>
<comment type="caution">
    <text evidence="1">The sequence shown here is derived from an EMBL/GenBank/DDBJ whole genome shotgun (WGS) entry which is preliminary data.</text>
</comment>